<dbReference type="InterPro" id="IPR007407">
    <property type="entry name" value="DUF459"/>
</dbReference>
<reference evidence="1 2" key="1">
    <citation type="submission" date="2017-07" db="EMBL/GenBank/DDBJ databases">
        <title>Analysis of two Campylobacter avium genomes and identification of a novel hippuricase gene.</title>
        <authorList>
            <person name="Miller W.G."/>
            <person name="Chapman M.H."/>
            <person name="Yee E."/>
            <person name="Revez J."/>
            <person name="Bono J.L."/>
            <person name="Rossi M."/>
        </authorList>
    </citation>
    <scope>NUCLEOTIDE SEQUENCE [LARGE SCALE GENOMIC DNA]</scope>
    <source>
        <strain evidence="1 2">LMG 24591</strain>
    </source>
</reference>
<gene>
    <name evidence="1" type="ORF">CAV_0760</name>
</gene>
<name>A0A222MXX6_9BACT</name>
<protein>
    <submittedName>
        <fullName evidence="1">Putative periplasmic SGNH family hydrolase</fullName>
    </submittedName>
</protein>
<dbReference type="InterPro" id="IPR051532">
    <property type="entry name" value="Ester_Hydrolysis_Enzymes"/>
</dbReference>
<dbReference type="GO" id="GO:0004622">
    <property type="term" value="F:phosphatidylcholine lysophospholipase activity"/>
    <property type="evidence" value="ECO:0007669"/>
    <property type="project" value="TreeGrafter"/>
</dbReference>
<evidence type="ECO:0000313" key="2">
    <source>
        <dbReference type="Proteomes" id="UP000201169"/>
    </source>
</evidence>
<dbReference type="KEGG" id="cavi:CAV_0760"/>
<keyword evidence="1" id="KW-0378">Hydrolase</keyword>
<sequence length="322" mass="36857">MRILKFFLVLLITFVLVCFVMNKSISSYLEQRYHIYIALDNEILDEANSLKIKLEQIKTVLSNDSFTTNYEILQELAQKNEENLSLAVATELINDVNNTSDENLSKTKLVNLEDMNITVKDGEEFLIIGDSLMQGVALSLVKDLQALDINSTNLSKQNTGLSYKSYFNWAKATQAAFLSNDKIKYVVVLLGANDPWAIKLNNKYHQFNTTQWLSIYTSRVNEILQIAKNYGARVFWYEIPPVKDKNLNTKLKVLNQIYKNELANNEEIFIQTQSVLSDNGEYSSYVKDENNKSIKVRADDGTHFNIKGAKIMSNLLLKHINK</sequence>
<dbReference type="Pfam" id="PF04311">
    <property type="entry name" value="DUF459"/>
    <property type="match status" value="1"/>
</dbReference>
<dbReference type="InterPro" id="IPR036514">
    <property type="entry name" value="SGNH_hydro_sf"/>
</dbReference>
<dbReference type="OrthoDB" id="445620at2"/>
<keyword evidence="2" id="KW-1185">Reference proteome</keyword>
<dbReference type="RefSeq" id="WP_094752820.1">
    <property type="nucleotide sequence ID" value="NZ_CP022347.1"/>
</dbReference>
<dbReference type="PANTHER" id="PTHR30383">
    <property type="entry name" value="THIOESTERASE 1/PROTEASE 1/LYSOPHOSPHOLIPASE L1"/>
    <property type="match status" value="1"/>
</dbReference>
<proteinExistence type="predicted"/>
<dbReference type="PANTHER" id="PTHR30383:SF24">
    <property type="entry name" value="THIOESTERASE 1_PROTEASE 1_LYSOPHOSPHOLIPASE L1"/>
    <property type="match status" value="1"/>
</dbReference>
<evidence type="ECO:0000313" key="1">
    <source>
        <dbReference type="EMBL" id="ASQ30426.1"/>
    </source>
</evidence>
<organism evidence="1 2">
    <name type="scientific">Campylobacter avium LMG 24591</name>
    <dbReference type="NCBI Taxonomy" id="522484"/>
    <lineage>
        <taxon>Bacteria</taxon>
        <taxon>Pseudomonadati</taxon>
        <taxon>Campylobacterota</taxon>
        <taxon>Epsilonproteobacteria</taxon>
        <taxon>Campylobacterales</taxon>
        <taxon>Campylobacteraceae</taxon>
        <taxon>Campylobacter</taxon>
    </lineage>
</organism>
<accession>A0A222MXX6</accession>
<dbReference type="Gene3D" id="3.40.50.1110">
    <property type="entry name" value="SGNH hydrolase"/>
    <property type="match status" value="1"/>
</dbReference>
<dbReference type="Proteomes" id="UP000201169">
    <property type="component" value="Chromosome"/>
</dbReference>
<dbReference type="EMBL" id="CP022347">
    <property type="protein sequence ID" value="ASQ30426.1"/>
    <property type="molecule type" value="Genomic_DNA"/>
</dbReference>
<dbReference type="AlphaFoldDB" id="A0A222MXX6"/>
<dbReference type="SUPFAM" id="SSF52266">
    <property type="entry name" value="SGNH hydrolase"/>
    <property type="match status" value="1"/>
</dbReference>